<evidence type="ECO:0000313" key="1">
    <source>
        <dbReference type="EMBL" id="MZZ11562.1"/>
    </source>
</evidence>
<name>A0A6B1YAG1_PSEAI</name>
<reference evidence="1" key="1">
    <citation type="submission" date="2020-01" db="EMBL/GenBank/DDBJ databases">
        <title>Bacteria Cultured from War Wounds Associated with the Conflict in Eastern Ukraine.</title>
        <authorList>
            <person name="Snesrud E."/>
            <person name="Galac M.R."/>
            <person name="Mc Gann P."/>
            <person name="Valentine K."/>
            <person name="Viacheslav K."/>
        </authorList>
    </citation>
    <scope>NUCLEOTIDE SEQUENCE</scope>
    <source>
        <strain evidence="1">VNMU148</strain>
    </source>
</reference>
<dbReference type="InterPro" id="IPR010064">
    <property type="entry name" value="HK97-gp10_tail"/>
</dbReference>
<dbReference type="Proteomes" id="UP000644192">
    <property type="component" value="Unassembled WGS sequence"/>
</dbReference>
<dbReference type="AlphaFoldDB" id="A0A6B1YAG1"/>
<sequence length="157" mass="17377">MADIAESRIHGLDGVVEKMRSLAPRLQRNGLRKAARKAMNIVRDAAREKARAVDDPETPEKIWKNIITQESAKEGRREGGVVMKVGVRGGASRNQHSKDASGNPGGDTRHWRYLEFGTKYSPAKPFMRPALPENVAKVTDRFVSELSSEIDRAVGGR</sequence>
<protein>
    <submittedName>
        <fullName evidence="1">Uncharacterized protein</fullName>
    </submittedName>
</protein>
<dbReference type="RefSeq" id="WP_043106557.1">
    <property type="nucleotide sequence ID" value="NZ_AP014651.1"/>
</dbReference>
<gene>
    <name evidence="1" type="ORF">GUL26_04845</name>
</gene>
<dbReference type="EMBL" id="WXZT01000002">
    <property type="protein sequence ID" value="MZZ11562.1"/>
    <property type="molecule type" value="Genomic_DNA"/>
</dbReference>
<dbReference type="NCBIfam" id="TIGR01725">
    <property type="entry name" value="phge_HK97_gp10"/>
    <property type="match status" value="1"/>
</dbReference>
<accession>A0A6B1YAG1</accession>
<comment type="caution">
    <text evidence="1">The sequence shown here is derived from an EMBL/GenBank/DDBJ whole genome shotgun (WGS) entry which is preliminary data.</text>
</comment>
<proteinExistence type="predicted"/>
<dbReference type="Pfam" id="PF04883">
    <property type="entry name" value="HK97-gp10_like"/>
    <property type="match status" value="1"/>
</dbReference>
<evidence type="ECO:0000313" key="2">
    <source>
        <dbReference type="Proteomes" id="UP000644192"/>
    </source>
</evidence>
<organism evidence="1 2">
    <name type="scientific">Pseudomonas aeruginosa</name>
    <dbReference type="NCBI Taxonomy" id="287"/>
    <lineage>
        <taxon>Bacteria</taxon>
        <taxon>Pseudomonadati</taxon>
        <taxon>Pseudomonadota</taxon>
        <taxon>Gammaproteobacteria</taxon>
        <taxon>Pseudomonadales</taxon>
        <taxon>Pseudomonadaceae</taxon>
        <taxon>Pseudomonas</taxon>
    </lineage>
</organism>